<organism evidence="7 8">
    <name type="scientific">Flavihumibacter fluminis</name>
    <dbReference type="NCBI Taxonomy" id="2909236"/>
    <lineage>
        <taxon>Bacteria</taxon>
        <taxon>Pseudomonadati</taxon>
        <taxon>Bacteroidota</taxon>
        <taxon>Chitinophagia</taxon>
        <taxon>Chitinophagales</taxon>
        <taxon>Chitinophagaceae</taxon>
        <taxon>Flavihumibacter</taxon>
    </lineage>
</organism>
<dbReference type="RefSeq" id="WP_234864601.1">
    <property type="nucleotide sequence ID" value="NZ_JAKEVY010000001.1"/>
</dbReference>
<feature type="active site" description="Schiff-base intermediate with acetaldehyde" evidence="6">
    <location>
        <position position="153"/>
    </location>
</feature>
<evidence type="ECO:0000313" key="7">
    <source>
        <dbReference type="EMBL" id="MCF1714074.1"/>
    </source>
</evidence>
<comment type="caution">
    <text evidence="7">The sequence shown here is derived from an EMBL/GenBank/DDBJ whole genome shotgun (WGS) entry which is preliminary data.</text>
</comment>
<dbReference type="Pfam" id="PF01791">
    <property type="entry name" value="DeoC"/>
    <property type="match status" value="1"/>
</dbReference>
<dbReference type="HAMAP" id="MF_00114">
    <property type="entry name" value="DeoC_type1"/>
    <property type="match status" value="1"/>
</dbReference>
<evidence type="ECO:0000256" key="4">
    <source>
        <dbReference type="ARBA" id="ARBA00023270"/>
    </source>
</evidence>
<reference evidence="7 8" key="1">
    <citation type="submission" date="2022-01" db="EMBL/GenBank/DDBJ databases">
        <title>Flavihumibacter sp. nov., isolated from sediment of a river.</title>
        <authorList>
            <person name="Liu H."/>
        </authorList>
    </citation>
    <scope>NUCLEOTIDE SEQUENCE [LARGE SCALE GENOMIC DNA]</scope>
    <source>
        <strain evidence="7 8">RY-1</strain>
    </source>
</reference>
<comment type="function">
    <text evidence="6">Catalyzes a reversible aldol reaction between acetaldehyde and D-glyceraldehyde 3-phosphate to generate 2-deoxy-D-ribose 5-phosphate.</text>
</comment>
<accession>A0ABS9BEE2</accession>
<evidence type="ECO:0000256" key="1">
    <source>
        <dbReference type="ARBA" id="ARBA00010936"/>
    </source>
</evidence>
<sequence>MNIASFIDHTILKPTTSIGDIEKLCAEAVAYGFAAVCVPPPFVKRAVAILAPTSVKVATVVGFPFGYSATEAKVAETVLAVVDGAHEVDMVINLVALKQQDWTYLQKEVALLVEVCHNKGRILKVIIESGILSEEEIIGCCEKLGPLGIDFMKTSTGYAEKGASVEAVQLMRKHLPPQVLIKASGGIRDFAFASALVEAGANRLGCSASVAIAEGNPARETTGGY</sequence>
<name>A0ABS9BEE2_9BACT</name>
<proteinExistence type="inferred from homology"/>
<evidence type="ECO:0000256" key="2">
    <source>
        <dbReference type="ARBA" id="ARBA00022490"/>
    </source>
</evidence>
<comment type="catalytic activity">
    <reaction evidence="5 6">
        <text>2-deoxy-D-ribose 5-phosphate = D-glyceraldehyde 3-phosphate + acetaldehyde</text>
        <dbReference type="Rhea" id="RHEA:12821"/>
        <dbReference type="ChEBI" id="CHEBI:15343"/>
        <dbReference type="ChEBI" id="CHEBI:59776"/>
        <dbReference type="ChEBI" id="CHEBI:62877"/>
        <dbReference type="EC" id="4.1.2.4"/>
    </reaction>
</comment>
<keyword evidence="8" id="KW-1185">Reference proteome</keyword>
<keyword evidence="3 6" id="KW-0456">Lyase</keyword>
<comment type="pathway">
    <text evidence="6">Carbohydrate degradation; 2-deoxy-D-ribose 1-phosphate degradation; D-glyceraldehyde 3-phosphate and acetaldehyde from 2-deoxy-alpha-D-ribose 1-phosphate: step 2/2.</text>
</comment>
<comment type="subcellular location">
    <subcellularLocation>
        <location evidence="6">Cytoplasm</location>
    </subcellularLocation>
</comment>
<dbReference type="NCBIfam" id="TIGR00126">
    <property type="entry name" value="deoC"/>
    <property type="match status" value="1"/>
</dbReference>
<dbReference type="GO" id="GO:0004139">
    <property type="term" value="F:deoxyribose-phosphate aldolase activity"/>
    <property type="evidence" value="ECO:0007669"/>
    <property type="project" value="UniProtKB-EC"/>
</dbReference>
<evidence type="ECO:0000256" key="6">
    <source>
        <dbReference type="HAMAP-Rule" id="MF_00114"/>
    </source>
</evidence>
<comment type="similarity">
    <text evidence="1 6">Belongs to the DeoC/FbaB aldolase family. DeoC type 1 subfamily.</text>
</comment>
<evidence type="ECO:0000256" key="3">
    <source>
        <dbReference type="ARBA" id="ARBA00023239"/>
    </source>
</evidence>
<dbReference type="SMART" id="SM01133">
    <property type="entry name" value="DeoC"/>
    <property type="match status" value="1"/>
</dbReference>
<dbReference type="EMBL" id="JAKEVY010000001">
    <property type="protein sequence ID" value="MCF1714074.1"/>
    <property type="molecule type" value="Genomic_DNA"/>
</dbReference>
<dbReference type="PIRSF" id="PIRSF001357">
    <property type="entry name" value="DeoC"/>
    <property type="match status" value="1"/>
</dbReference>
<dbReference type="InterPro" id="IPR002915">
    <property type="entry name" value="DeoC/FbaB/LacD_aldolase"/>
</dbReference>
<dbReference type="InterPro" id="IPR028581">
    <property type="entry name" value="DeoC_typeI"/>
</dbReference>
<evidence type="ECO:0000256" key="5">
    <source>
        <dbReference type="ARBA" id="ARBA00048791"/>
    </source>
</evidence>
<dbReference type="InterPro" id="IPR013785">
    <property type="entry name" value="Aldolase_TIM"/>
</dbReference>
<dbReference type="Proteomes" id="UP001200145">
    <property type="component" value="Unassembled WGS sequence"/>
</dbReference>
<feature type="active site" description="Proton donor/acceptor" evidence="6">
    <location>
        <position position="89"/>
    </location>
</feature>
<dbReference type="InterPro" id="IPR011343">
    <property type="entry name" value="DeoC"/>
</dbReference>
<protein>
    <recommendedName>
        <fullName evidence="6">Deoxyribose-phosphate aldolase</fullName>
        <shortName evidence="6">DERA</shortName>
        <ecNumber evidence="6">4.1.2.4</ecNumber>
    </recommendedName>
    <alternativeName>
        <fullName evidence="6">2-deoxy-D-ribose 5-phosphate aldolase</fullName>
    </alternativeName>
    <alternativeName>
        <fullName evidence="6">Phosphodeoxyriboaldolase</fullName>
        <shortName evidence="6">Deoxyriboaldolase</shortName>
    </alternativeName>
</protein>
<keyword evidence="2 6" id="KW-0963">Cytoplasm</keyword>
<dbReference type="EC" id="4.1.2.4" evidence="6"/>
<dbReference type="PANTHER" id="PTHR10889">
    <property type="entry name" value="DEOXYRIBOSE-PHOSPHATE ALDOLASE"/>
    <property type="match status" value="1"/>
</dbReference>
<dbReference type="SUPFAM" id="SSF51569">
    <property type="entry name" value="Aldolase"/>
    <property type="match status" value="1"/>
</dbReference>
<dbReference type="CDD" id="cd00959">
    <property type="entry name" value="DeoC"/>
    <property type="match status" value="1"/>
</dbReference>
<dbReference type="Gene3D" id="3.20.20.70">
    <property type="entry name" value="Aldolase class I"/>
    <property type="match status" value="1"/>
</dbReference>
<evidence type="ECO:0000313" key="8">
    <source>
        <dbReference type="Proteomes" id="UP001200145"/>
    </source>
</evidence>
<keyword evidence="4 6" id="KW-0704">Schiff base</keyword>
<feature type="active site" description="Proton donor/acceptor" evidence="6">
    <location>
        <position position="182"/>
    </location>
</feature>
<dbReference type="PANTHER" id="PTHR10889:SF1">
    <property type="entry name" value="DEOXYRIBOSE-PHOSPHATE ALDOLASE"/>
    <property type="match status" value="1"/>
</dbReference>
<gene>
    <name evidence="6 7" type="primary">deoC</name>
    <name evidence="7" type="ORF">L0U88_05495</name>
</gene>